<keyword evidence="7" id="KW-1185">Reference proteome</keyword>
<dbReference type="InterPro" id="IPR012943">
    <property type="entry name" value="Cnn_1N"/>
</dbReference>
<dbReference type="Proteomes" id="UP000694381">
    <property type="component" value="Unassembled WGS sequence"/>
</dbReference>
<protein>
    <recommendedName>
        <fullName evidence="5">Centrosomin N-terminal motif 1 domain-containing protein</fullName>
    </recommendedName>
</protein>
<dbReference type="GeneTree" id="ENSGT00950000183190"/>
<feature type="coiled-coil region" evidence="3">
    <location>
        <begin position="59"/>
        <end position="161"/>
    </location>
</feature>
<dbReference type="PANTHER" id="PTHR46930">
    <property type="entry name" value="CDK5 REGULATORY SUBUNIT-ASSOCIATED PROTEIN 2"/>
    <property type="match status" value="1"/>
</dbReference>
<name>A0A8C6R834_NANGA</name>
<feature type="compositionally biased region" description="Basic and acidic residues" evidence="4">
    <location>
        <begin position="264"/>
        <end position="278"/>
    </location>
</feature>
<evidence type="ECO:0000313" key="6">
    <source>
        <dbReference type="Ensembl" id="ENSNGAP00000014368.1"/>
    </source>
</evidence>
<dbReference type="GO" id="GO:0000132">
    <property type="term" value="P:establishment of mitotic spindle orientation"/>
    <property type="evidence" value="ECO:0007669"/>
    <property type="project" value="TreeGrafter"/>
</dbReference>
<dbReference type="GO" id="GO:0043015">
    <property type="term" value="F:gamma-tubulin binding"/>
    <property type="evidence" value="ECO:0007669"/>
    <property type="project" value="TreeGrafter"/>
</dbReference>
<evidence type="ECO:0000259" key="5">
    <source>
        <dbReference type="Pfam" id="PF07989"/>
    </source>
</evidence>
<organism evidence="6 7">
    <name type="scientific">Nannospalax galili</name>
    <name type="common">Northern Israeli blind subterranean mole rat</name>
    <name type="synonym">Spalax galili</name>
    <dbReference type="NCBI Taxonomy" id="1026970"/>
    <lineage>
        <taxon>Eukaryota</taxon>
        <taxon>Metazoa</taxon>
        <taxon>Chordata</taxon>
        <taxon>Craniata</taxon>
        <taxon>Vertebrata</taxon>
        <taxon>Euteleostomi</taxon>
        <taxon>Mammalia</taxon>
        <taxon>Eutheria</taxon>
        <taxon>Euarchontoglires</taxon>
        <taxon>Glires</taxon>
        <taxon>Rodentia</taxon>
        <taxon>Myomorpha</taxon>
        <taxon>Muroidea</taxon>
        <taxon>Spalacidae</taxon>
        <taxon>Spalacinae</taxon>
        <taxon>Nannospalax</taxon>
    </lineage>
</organism>
<evidence type="ECO:0000256" key="3">
    <source>
        <dbReference type="SAM" id="Coils"/>
    </source>
</evidence>
<dbReference type="InterPro" id="IPR042791">
    <property type="entry name" value="CDK5RAP2"/>
</dbReference>
<dbReference type="PANTHER" id="PTHR46930:SF1">
    <property type="entry name" value="CDK5 REGULATORY SUBUNIT-ASSOCIATED PROTEIN 2"/>
    <property type="match status" value="1"/>
</dbReference>
<accession>A0A8C6R834</accession>
<dbReference type="Ensembl" id="ENSNGAT00000019958.1">
    <property type="protein sequence ID" value="ENSNGAP00000014368.1"/>
    <property type="gene ID" value="ENSNGAG00000015687.1"/>
</dbReference>
<evidence type="ECO:0000256" key="2">
    <source>
        <dbReference type="ARBA" id="ARBA00022490"/>
    </source>
</evidence>
<dbReference type="GO" id="GO:0046600">
    <property type="term" value="P:negative regulation of centriole replication"/>
    <property type="evidence" value="ECO:0007669"/>
    <property type="project" value="TreeGrafter"/>
</dbReference>
<dbReference type="GO" id="GO:0007059">
    <property type="term" value="P:chromosome segregation"/>
    <property type="evidence" value="ECO:0007669"/>
    <property type="project" value="TreeGrafter"/>
</dbReference>
<feature type="region of interest" description="Disordered" evidence="4">
    <location>
        <begin position="243"/>
        <end position="289"/>
    </location>
</feature>
<reference evidence="6" key="2">
    <citation type="submission" date="2025-09" db="UniProtKB">
        <authorList>
            <consortium name="Ensembl"/>
        </authorList>
    </citation>
    <scope>IDENTIFICATION</scope>
</reference>
<dbReference type="OMA" id="MECQKER"/>
<sequence length="289" mass="32084">FLSLVLPASQVVPAHLSSTVGLLPVQPGDLDGISAAGSGNGVLPCVSEEKVSPTRARNMKDFENQITELKKENFNLKLRIYFLEERMQQEFDGPTEHIYKTNIELKVEVESLKRELHEREQLLVKASKAVASLAEGGGSELQRVKDDAQRKVQQVEDLLMKRIRLLEGDVKAAQAELEKAFAGTETEKALRLSLESKLSAMRKMHQGDLGMAVALEEKDRLIEELKLSLKSKEALIQCLEEEKSQMASDDNVSSGELRGLSATQREEKERDIEVRRQGTEGAVAHQAAP</sequence>
<feature type="compositionally biased region" description="Polar residues" evidence="4">
    <location>
        <begin position="245"/>
        <end position="254"/>
    </location>
</feature>
<evidence type="ECO:0000313" key="7">
    <source>
        <dbReference type="Proteomes" id="UP000694381"/>
    </source>
</evidence>
<proteinExistence type="predicted"/>
<feature type="domain" description="Centrosomin N-terminal motif 1" evidence="5">
    <location>
        <begin position="59"/>
        <end position="130"/>
    </location>
</feature>
<evidence type="ECO:0000256" key="4">
    <source>
        <dbReference type="SAM" id="MobiDB-lite"/>
    </source>
</evidence>
<dbReference type="GO" id="GO:0008017">
    <property type="term" value="F:microtubule binding"/>
    <property type="evidence" value="ECO:0007669"/>
    <property type="project" value="TreeGrafter"/>
</dbReference>
<dbReference type="GO" id="GO:0005737">
    <property type="term" value="C:cytoplasm"/>
    <property type="evidence" value="ECO:0007669"/>
    <property type="project" value="UniProtKB-SubCell"/>
</dbReference>
<dbReference type="GO" id="GO:0007099">
    <property type="term" value="P:centriole replication"/>
    <property type="evidence" value="ECO:0007669"/>
    <property type="project" value="TreeGrafter"/>
</dbReference>
<keyword evidence="2" id="KW-0963">Cytoplasm</keyword>
<dbReference type="Pfam" id="PF07989">
    <property type="entry name" value="Cnn_1N"/>
    <property type="match status" value="1"/>
</dbReference>
<evidence type="ECO:0000256" key="1">
    <source>
        <dbReference type="ARBA" id="ARBA00004496"/>
    </source>
</evidence>
<dbReference type="GO" id="GO:0035371">
    <property type="term" value="C:microtubule plus-end"/>
    <property type="evidence" value="ECO:0007669"/>
    <property type="project" value="TreeGrafter"/>
</dbReference>
<comment type="subcellular location">
    <subcellularLocation>
        <location evidence="1">Cytoplasm</location>
    </subcellularLocation>
</comment>
<reference evidence="6" key="1">
    <citation type="submission" date="2025-08" db="UniProtKB">
        <authorList>
            <consortium name="Ensembl"/>
        </authorList>
    </citation>
    <scope>IDENTIFICATION</scope>
</reference>
<dbReference type="GO" id="GO:0097431">
    <property type="term" value="C:mitotic spindle pole"/>
    <property type="evidence" value="ECO:0007669"/>
    <property type="project" value="TreeGrafter"/>
</dbReference>
<dbReference type="GO" id="GO:0000242">
    <property type="term" value="C:pericentriolar material"/>
    <property type="evidence" value="ECO:0007669"/>
    <property type="project" value="TreeGrafter"/>
</dbReference>
<dbReference type="AlphaFoldDB" id="A0A8C6R834"/>
<dbReference type="GO" id="GO:0090266">
    <property type="term" value="P:regulation of mitotic cell cycle spindle assembly checkpoint"/>
    <property type="evidence" value="ECO:0007669"/>
    <property type="project" value="TreeGrafter"/>
</dbReference>
<dbReference type="GO" id="GO:0001578">
    <property type="term" value="P:microtubule bundle formation"/>
    <property type="evidence" value="ECO:0007669"/>
    <property type="project" value="TreeGrafter"/>
</dbReference>
<keyword evidence="3" id="KW-0175">Coiled coil</keyword>